<proteinExistence type="predicted"/>
<dbReference type="Pfam" id="PF08950">
    <property type="entry name" value="DUF1861"/>
    <property type="match status" value="1"/>
</dbReference>
<dbReference type="InterPro" id="IPR015045">
    <property type="entry name" value="MPT-1-like_LmxM"/>
</dbReference>
<protein>
    <submittedName>
        <fullName evidence="1">DUF1861 family protein</fullName>
    </submittedName>
</protein>
<dbReference type="EMBL" id="JAARPY010000002">
    <property type="protein sequence ID" value="MBC1397652.1"/>
    <property type="molecule type" value="Genomic_DNA"/>
</dbReference>
<dbReference type="AlphaFoldDB" id="A0A841YBI6"/>
<reference evidence="1 2" key="1">
    <citation type="submission" date="2020-03" db="EMBL/GenBank/DDBJ databases">
        <title>Soil Listeria distribution.</title>
        <authorList>
            <person name="Liao J."/>
            <person name="Wiedmann M."/>
        </authorList>
    </citation>
    <scope>NUCLEOTIDE SEQUENCE [LARGE SCALE GENOMIC DNA]</scope>
    <source>
        <strain evidence="1 2">FSL L7-1645</strain>
    </source>
</reference>
<dbReference type="PANTHER" id="PTHR37036">
    <property type="match status" value="1"/>
</dbReference>
<name>A0A841YBI6_9LIST</name>
<dbReference type="PANTHER" id="PTHR37036:SF2">
    <property type="entry name" value="DUF1861 FAMILY PROTEIN"/>
    <property type="match status" value="1"/>
</dbReference>
<gene>
    <name evidence="1" type="ORF">HB844_02090</name>
</gene>
<organism evidence="1 2">
    <name type="scientific">Listeria fleischmannii</name>
    <dbReference type="NCBI Taxonomy" id="1069827"/>
    <lineage>
        <taxon>Bacteria</taxon>
        <taxon>Bacillati</taxon>
        <taxon>Bacillota</taxon>
        <taxon>Bacilli</taxon>
        <taxon>Bacillales</taxon>
        <taxon>Listeriaceae</taxon>
        <taxon>Listeria</taxon>
    </lineage>
</organism>
<dbReference type="Proteomes" id="UP000571128">
    <property type="component" value="Unassembled WGS sequence"/>
</dbReference>
<dbReference type="RefSeq" id="WP_185338597.1">
    <property type="nucleotide sequence ID" value="NZ_JAARPY010000002.1"/>
</dbReference>
<accession>A0A841YBI6</accession>
<evidence type="ECO:0000313" key="2">
    <source>
        <dbReference type="Proteomes" id="UP000571128"/>
    </source>
</evidence>
<comment type="caution">
    <text evidence="1">The sequence shown here is derived from an EMBL/GenBank/DDBJ whole genome shotgun (WGS) entry which is preliminary data.</text>
</comment>
<evidence type="ECO:0000313" key="1">
    <source>
        <dbReference type="EMBL" id="MBC1397652.1"/>
    </source>
</evidence>
<dbReference type="InterPro" id="IPR023296">
    <property type="entry name" value="Glyco_hydro_beta-prop_sf"/>
</dbReference>
<dbReference type="Gene3D" id="2.115.10.20">
    <property type="entry name" value="Glycosyl hydrolase domain, family 43"/>
    <property type="match status" value="1"/>
</dbReference>
<sequence length="304" mass="33969">MLSAGELLKVSRETKKVGSSKKIIFNGVEGFDVYNITAPFQFDGQELIAGRVEKRESESSFVAFFKEVNAFTYERIEGATELQLQDPFVTFIDEKLILGGVETFANPDDHTKLSWRTNFYVMHQLNEVEPIFTGPNGMKDLRLKQLRNGEIIVLTRPQGEKGGRGKIGYLKISSLGDLTIDKIEAAPLLKGNFSDTDWGGANEIYELENGEIAVLGHIAFFDEENNRHYYPLVFWLENDTISRPKIIAERADFLDSPAKRADLIDVVFSGGLIMGPSKAILYAGISDASAQYLELDNPFKKVGI</sequence>
<dbReference type="SUPFAM" id="SSF75005">
    <property type="entry name" value="Arabinanase/levansucrase/invertase"/>
    <property type="match status" value="1"/>
</dbReference>